<sequence length="74" mass="8581">MAMIRGWAEGWKRWRLVSRVETEMRPWKLPVADYICWAKVLSIISTLPPPSRLPLTHTSTSLPSPRLPFLAFFS</sequence>
<dbReference type="EMBL" id="VSRR010021411">
    <property type="protein sequence ID" value="MPC63917.1"/>
    <property type="molecule type" value="Genomic_DNA"/>
</dbReference>
<proteinExistence type="predicted"/>
<name>A0A5B7H3J7_PORTR</name>
<keyword evidence="2" id="KW-1185">Reference proteome</keyword>
<evidence type="ECO:0000313" key="2">
    <source>
        <dbReference type="Proteomes" id="UP000324222"/>
    </source>
</evidence>
<reference evidence="1 2" key="1">
    <citation type="submission" date="2019-05" db="EMBL/GenBank/DDBJ databases">
        <title>Another draft genome of Portunus trituberculatus and its Hox gene families provides insights of decapod evolution.</title>
        <authorList>
            <person name="Jeong J.-H."/>
            <person name="Song I."/>
            <person name="Kim S."/>
            <person name="Choi T."/>
            <person name="Kim D."/>
            <person name="Ryu S."/>
            <person name="Kim W."/>
        </authorList>
    </citation>
    <scope>NUCLEOTIDE SEQUENCE [LARGE SCALE GENOMIC DNA]</scope>
    <source>
        <tissue evidence="1">Muscle</tissue>
    </source>
</reference>
<organism evidence="1 2">
    <name type="scientific">Portunus trituberculatus</name>
    <name type="common">Swimming crab</name>
    <name type="synonym">Neptunus trituberculatus</name>
    <dbReference type="NCBI Taxonomy" id="210409"/>
    <lineage>
        <taxon>Eukaryota</taxon>
        <taxon>Metazoa</taxon>
        <taxon>Ecdysozoa</taxon>
        <taxon>Arthropoda</taxon>
        <taxon>Crustacea</taxon>
        <taxon>Multicrustacea</taxon>
        <taxon>Malacostraca</taxon>
        <taxon>Eumalacostraca</taxon>
        <taxon>Eucarida</taxon>
        <taxon>Decapoda</taxon>
        <taxon>Pleocyemata</taxon>
        <taxon>Brachyura</taxon>
        <taxon>Eubrachyura</taxon>
        <taxon>Portunoidea</taxon>
        <taxon>Portunidae</taxon>
        <taxon>Portuninae</taxon>
        <taxon>Portunus</taxon>
    </lineage>
</organism>
<dbReference type="Proteomes" id="UP000324222">
    <property type="component" value="Unassembled WGS sequence"/>
</dbReference>
<dbReference type="AlphaFoldDB" id="A0A5B7H3J7"/>
<protein>
    <submittedName>
        <fullName evidence="1">Uncharacterized protein</fullName>
    </submittedName>
</protein>
<gene>
    <name evidence="1" type="ORF">E2C01_058025</name>
</gene>
<evidence type="ECO:0000313" key="1">
    <source>
        <dbReference type="EMBL" id="MPC63917.1"/>
    </source>
</evidence>
<accession>A0A5B7H3J7</accession>
<comment type="caution">
    <text evidence="1">The sequence shown here is derived from an EMBL/GenBank/DDBJ whole genome shotgun (WGS) entry which is preliminary data.</text>
</comment>